<reference evidence="2" key="1">
    <citation type="journal article" date="2014" name="Front. Microbiol.">
        <title>High frequency of phylogenetically diverse reductive dehalogenase-homologous genes in deep subseafloor sedimentary metagenomes.</title>
        <authorList>
            <person name="Kawai M."/>
            <person name="Futagami T."/>
            <person name="Toyoda A."/>
            <person name="Takaki Y."/>
            <person name="Nishi S."/>
            <person name="Hori S."/>
            <person name="Arai W."/>
            <person name="Tsubouchi T."/>
            <person name="Morono Y."/>
            <person name="Uchiyama I."/>
            <person name="Ito T."/>
            <person name="Fujiyama A."/>
            <person name="Inagaki F."/>
            <person name="Takami H."/>
        </authorList>
    </citation>
    <scope>NUCLEOTIDE SEQUENCE</scope>
    <source>
        <strain evidence="2">Expedition CK06-06</strain>
    </source>
</reference>
<feature type="transmembrane region" description="Helical" evidence="1">
    <location>
        <begin position="12"/>
        <end position="31"/>
    </location>
</feature>
<evidence type="ECO:0000256" key="1">
    <source>
        <dbReference type="SAM" id="Phobius"/>
    </source>
</evidence>
<gene>
    <name evidence="2" type="ORF">S06H3_19013</name>
</gene>
<evidence type="ECO:0000313" key="2">
    <source>
        <dbReference type="EMBL" id="GAI03215.1"/>
    </source>
</evidence>
<comment type="caution">
    <text evidence="2">The sequence shown here is derived from an EMBL/GenBank/DDBJ whole genome shotgun (WGS) entry which is preliminary data.</text>
</comment>
<dbReference type="EMBL" id="BARV01009682">
    <property type="protein sequence ID" value="GAI03215.1"/>
    <property type="molecule type" value="Genomic_DNA"/>
</dbReference>
<keyword evidence="1" id="KW-0812">Transmembrane</keyword>
<keyword evidence="1" id="KW-0472">Membrane</keyword>
<name>X1LLD9_9ZZZZ</name>
<organism evidence="2">
    <name type="scientific">marine sediment metagenome</name>
    <dbReference type="NCBI Taxonomy" id="412755"/>
    <lineage>
        <taxon>unclassified sequences</taxon>
        <taxon>metagenomes</taxon>
        <taxon>ecological metagenomes</taxon>
    </lineage>
</organism>
<protein>
    <submittedName>
        <fullName evidence="2">Uncharacterized protein</fullName>
    </submittedName>
</protein>
<feature type="transmembrane region" description="Helical" evidence="1">
    <location>
        <begin position="43"/>
        <end position="66"/>
    </location>
</feature>
<sequence length="70" mass="7115">MAQIKLGAKQKRGLVIISAGVLGANAVLLPFNVDIINGLLNTAIVGPVTVGLLVGAAGLLSAYMLITKKM</sequence>
<accession>X1LLD9</accession>
<proteinExistence type="predicted"/>
<keyword evidence="1" id="KW-1133">Transmembrane helix</keyword>
<dbReference type="AlphaFoldDB" id="X1LLD9"/>